<dbReference type="InterPro" id="IPR040794">
    <property type="entry name" value="CE2_N"/>
</dbReference>
<dbReference type="PANTHER" id="PTHR37834:SF2">
    <property type="entry name" value="ESTERASE, SGNH HYDROLASE-TYPE"/>
    <property type="match status" value="1"/>
</dbReference>
<evidence type="ECO:0000259" key="1">
    <source>
        <dbReference type="Pfam" id="PF13472"/>
    </source>
</evidence>
<sequence length="426" mass="47172">MRRHSVWRCARTFGVCACGGARLYVAKKTRRAQGMKRWKSISMLLICVLFLALGTACGGTSAEPLPPPEDKPQPTGVSTLTFAENECSDYINWYGRNERNATFRAMICYNSAAGFEVTFWGTQLTMSYISEINVKNFLDGSCYLCVQIDGSEDYEAGFTELPFASNQKEITLVSGLAEGKHTIEVRRATEDMCASWEIYSLKTDGFFLAPSEKPVRKIEIYGDSISAGRGNMRAVGEKENDNSNQENALMTYGAVAARSLNAQYNIFAVSGSCVGSYTTNAGANIIPRLYTKYAPTANARNKWDFAAYVPDVVIIDLGTNDIIGNSDKQEGFAEKLKSEYTAFVQDLKTKYPDAAIVLCSGTFHYSRIDIQAYDALFEEIAKSFEQEERVCHLALEKSNNAHPTASENKNYGAALTEFIRSVTGWE</sequence>
<accession>A0A4Q2K6J0</accession>
<dbReference type="InterPro" id="IPR052762">
    <property type="entry name" value="PCW_deacetylase/CE"/>
</dbReference>
<dbReference type="PANTHER" id="PTHR37834">
    <property type="entry name" value="GDSL-LIKE LIPASE/ACYLHYDROLASE DOMAIN PROTEIN (AFU_ORTHOLOGUE AFUA_2G00620)"/>
    <property type="match status" value="1"/>
</dbReference>
<name>A0A4Q2K6J0_9FIRM</name>
<evidence type="ECO:0000313" key="4">
    <source>
        <dbReference type="Proteomes" id="UP000291269"/>
    </source>
</evidence>
<evidence type="ECO:0008006" key="5">
    <source>
        <dbReference type="Google" id="ProtNLM"/>
    </source>
</evidence>
<dbReference type="Gene3D" id="3.40.50.1110">
    <property type="entry name" value="SGNH hydrolase"/>
    <property type="match status" value="1"/>
</dbReference>
<evidence type="ECO:0000259" key="2">
    <source>
        <dbReference type="Pfam" id="PF17996"/>
    </source>
</evidence>
<keyword evidence="4" id="KW-1185">Reference proteome</keyword>
<dbReference type="OrthoDB" id="9801375at2"/>
<evidence type="ECO:0000313" key="3">
    <source>
        <dbReference type="EMBL" id="RXZ58349.1"/>
    </source>
</evidence>
<dbReference type="AlphaFoldDB" id="A0A4Q2K6J0"/>
<dbReference type="Gene3D" id="2.60.120.260">
    <property type="entry name" value="Galactose-binding domain-like"/>
    <property type="match status" value="1"/>
</dbReference>
<protein>
    <recommendedName>
        <fullName evidence="5">SGNH/GDSL hydrolase family protein</fullName>
    </recommendedName>
</protein>
<dbReference type="EMBL" id="SDOZ01000003">
    <property type="protein sequence ID" value="RXZ58349.1"/>
    <property type="molecule type" value="Genomic_DNA"/>
</dbReference>
<dbReference type="Pfam" id="PF17996">
    <property type="entry name" value="CE2_N"/>
    <property type="match status" value="1"/>
</dbReference>
<comment type="caution">
    <text evidence="3">The sequence shown here is derived from an EMBL/GenBank/DDBJ whole genome shotgun (WGS) entry which is preliminary data.</text>
</comment>
<reference evidence="3 4" key="1">
    <citation type="journal article" date="2019" name="Gut">
        <title>Antibiotics-induced monodominance of a novel gut bacterial order.</title>
        <authorList>
            <person name="Hildebrand F."/>
            <person name="Moitinho-Silva L."/>
            <person name="Blasche S."/>
            <person name="Jahn M.T."/>
            <person name="Gossmann T.I."/>
            <person name="Heuerta-Cepas J."/>
            <person name="Hercog R."/>
            <person name="Luetge M."/>
            <person name="Bahram M."/>
            <person name="Pryszlak A."/>
            <person name="Alves R.J."/>
            <person name="Waszak S.M."/>
            <person name="Zhu A."/>
            <person name="Ye L."/>
            <person name="Costea P.I."/>
            <person name="Aalvink S."/>
            <person name="Belzer C."/>
            <person name="Forslund S.K."/>
            <person name="Sunagawa S."/>
            <person name="Hentschel U."/>
            <person name="Merten C."/>
            <person name="Patil K.R."/>
            <person name="Benes V."/>
            <person name="Bork P."/>
        </authorList>
    </citation>
    <scope>NUCLEOTIDE SEQUENCE [LARGE SCALE GENOMIC DNA]</scope>
    <source>
        <strain evidence="3 4">HDS1380</strain>
    </source>
</reference>
<dbReference type="Pfam" id="PF13472">
    <property type="entry name" value="Lipase_GDSL_2"/>
    <property type="match status" value="1"/>
</dbReference>
<gene>
    <name evidence="3" type="ORF">ESZ91_09870</name>
</gene>
<dbReference type="InterPro" id="IPR036514">
    <property type="entry name" value="SGNH_hydro_sf"/>
</dbReference>
<dbReference type="Proteomes" id="UP000291269">
    <property type="component" value="Unassembled WGS sequence"/>
</dbReference>
<feature type="domain" description="Carbohydrate esterase 2 N-terminal" evidence="2">
    <location>
        <begin position="106"/>
        <end position="204"/>
    </location>
</feature>
<feature type="domain" description="SGNH hydrolase-type esterase" evidence="1">
    <location>
        <begin position="221"/>
        <end position="395"/>
    </location>
</feature>
<dbReference type="InterPro" id="IPR013830">
    <property type="entry name" value="SGNH_hydro"/>
</dbReference>
<dbReference type="SUPFAM" id="SSF52266">
    <property type="entry name" value="SGNH hydrolase"/>
    <property type="match status" value="1"/>
</dbReference>
<organism evidence="3 4">
    <name type="scientific">Candidatus Borkfalkia ceftriaxoniphila</name>
    <dbReference type="NCBI Taxonomy" id="2508949"/>
    <lineage>
        <taxon>Bacteria</taxon>
        <taxon>Bacillati</taxon>
        <taxon>Bacillota</taxon>
        <taxon>Clostridia</taxon>
        <taxon>Christensenellales</taxon>
        <taxon>Christensenellaceae</taxon>
        <taxon>Candidatus Borkfalkia</taxon>
    </lineage>
</organism>
<proteinExistence type="predicted"/>